<dbReference type="InterPro" id="IPR004846">
    <property type="entry name" value="T2SS/T3SS_dom"/>
</dbReference>
<evidence type="ECO:0000256" key="1">
    <source>
        <dbReference type="ARBA" id="ARBA00004370"/>
    </source>
</evidence>
<dbReference type="InterPro" id="IPR011662">
    <property type="entry name" value="Secretin/TonB_short_N"/>
</dbReference>
<proteinExistence type="inferred from homology"/>
<evidence type="ECO:0000256" key="5">
    <source>
        <dbReference type="ARBA" id="ARBA00023136"/>
    </source>
</evidence>
<evidence type="ECO:0000256" key="4">
    <source>
        <dbReference type="ARBA" id="ARBA00022927"/>
    </source>
</evidence>
<keyword evidence="13" id="KW-1185">Reference proteome</keyword>
<sequence>MSNLMKSLTCLGYRVVAIATLIVGAGVAQANTIQDIKFAELPGQRFEVHLQFSEAPVTPDGYTIDKPARIVLDFPETDNALSQKKYALSFENAKDAAIVSAGGRTRLIISLDDLQPYSTRIEGNQFILAVGGTNVGDAMAKANVGGSAALSQQTSTAKSANDKPANSRVSVADVDFKRNAQGAGELYFTLSDAHLEVDVDEVSSGVRVTFINTFLEQELRRRLDVTDFATPVTQVNMNYDGRNTVVDIAAPGQFDYIAYQADNNYVISVKPLNKQELEAKNAAFAFVGDKLSLNFQDIEVRSVLQLIADFTELNLVASDTVSGRITLRLDNVPWDQALDLVLKTKGLDKRQIGNVLMVAPAAEIAERERQELETKKQLEELAPLRTEYIRVRYANAKELFELFKGQRESGSGRDFGGGSGSSSSDRNSTGSLLSERGRAIVDERTNSIILTDTEEKITEFKKVIAEVDIPIRQVMIEARIVIANTDFREELGVRWGGLGFSNNDNSQGRFTGSLETLDYDVDDDTGQIEFDLSDSMMIDLGVVNPAGAITAAFVDDNTYLALELSALEDSGHAEVVSQPKVITGDKQKATIMSGTEIPYQEASSSGATTTSFKEAVLKLDVTPQITPDNHIIMELQIHKDSVGEITPTGIPSIDVTQLNTKVLAADGETIVLGGIFQTEQVKGVTKVPFFGDIPYLGRAFRQDVTSENKTELLIFITPRIMSDNFAQ</sequence>
<organism evidence="12 13">
    <name type="scientific">Simiduia curdlanivorans</name>
    <dbReference type="NCBI Taxonomy" id="1492769"/>
    <lineage>
        <taxon>Bacteria</taxon>
        <taxon>Pseudomonadati</taxon>
        <taxon>Pseudomonadota</taxon>
        <taxon>Gammaproteobacteria</taxon>
        <taxon>Cellvibrionales</taxon>
        <taxon>Cellvibrionaceae</taxon>
        <taxon>Simiduia</taxon>
    </lineage>
</organism>
<gene>
    <name evidence="12" type="ORF">ACFOX3_07075</name>
</gene>
<feature type="domain" description="Secretin/TonB short N-terminal" evidence="11">
    <location>
        <begin position="313"/>
        <end position="361"/>
    </location>
</feature>
<dbReference type="InterPro" id="IPR021731">
    <property type="entry name" value="AMIN_dom"/>
</dbReference>
<evidence type="ECO:0000256" key="8">
    <source>
        <dbReference type="RuleBase" id="RU004004"/>
    </source>
</evidence>
<dbReference type="PANTHER" id="PTHR30604:SF1">
    <property type="entry name" value="DNA UTILIZATION PROTEIN HOFQ"/>
    <property type="match status" value="1"/>
</dbReference>
<keyword evidence="3 10" id="KW-0732">Signal</keyword>
<comment type="caution">
    <text evidence="12">The sequence shown here is derived from an EMBL/GenBank/DDBJ whole genome shotgun (WGS) entry which is preliminary data.</text>
</comment>
<dbReference type="InterPro" id="IPR001775">
    <property type="entry name" value="GspD/PilQ"/>
</dbReference>
<dbReference type="RefSeq" id="WP_290259167.1">
    <property type="nucleotide sequence ID" value="NZ_JAUFQG010000004.1"/>
</dbReference>
<keyword evidence="4" id="KW-0653">Protein transport</keyword>
<dbReference type="Pfam" id="PF03958">
    <property type="entry name" value="Secretin_N"/>
    <property type="match status" value="1"/>
</dbReference>
<evidence type="ECO:0000256" key="9">
    <source>
        <dbReference type="SAM" id="MobiDB-lite"/>
    </source>
</evidence>
<evidence type="ECO:0000256" key="2">
    <source>
        <dbReference type="ARBA" id="ARBA00022448"/>
    </source>
</evidence>
<feature type="chain" id="PRO_5045220056" evidence="10">
    <location>
        <begin position="31"/>
        <end position="727"/>
    </location>
</feature>
<dbReference type="InterPro" id="IPR038591">
    <property type="entry name" value="NolW-like_sf"/>
</dbReference>
<dbReference type="PRINTS" id="PR00811">
    <property type="entry name" value="BCTERIALGSPD"/>
</dbReference>
<accession>A0ABV8V479</accession>
<name>A0ABV8V479_9GAMM</name>
<comment type="similarity">
    <text evidence="7">Belongs to the bacterial secretin family.</text>
</comment>
<dbReference type="Pfam" id="PF11741">
    <property type="entry name" value="AMIN"/>
    <property type="match status" value="1"/>
</dbReference>
<evidence type="ECO:0000259" key="11">
    <source>
        <dbReference type="SMART" id="SM00965"/>
    </source>
</evidence>
<evidence type="ECO:0000256" key="6">
    <source>
        <dbReference type="ARBA" id="ARBA00023237"/>
    </source>
</evidence>
<dbReference type="SMART" id="SM00965">
    <property type="entry name" value="STN"/>
    <property type="match status" value="1"/>
</dbReference>
<dbReference type="PANTHER" id="PTHR30604">
    <property type="entry name" value="PROTEIN TRANSPORT PROTEIN HOFQ"/>
    <property type="match status" value="1"/>
</dbReference>
<dbReference type="InterPro" id="IPR005644">
    <property type="entry name" value="NolW-like"/>
</dbReference>
<reference evidence="13" key="1">
    <citation type="journal article" date="2019" name="Int. J. Syst. Evol. Microbiol.">
        <title>The Global Catalogue of Microorganisms (GCM) 10K type strain sequencing project: providing services to taxonomists for standard genome sequencing and annotation.</title>
        <authorList>
            <consortium name="The Broad Institute Genomics Platform"/>
            <consortium name="The Broad Institute Genome Sequencing Center for Infectious Disease"/>
            <person name="Wu L."/>
            <person name="Ma J."/>
        </authorList>
    </citation>
    <scope>NUCLEOTIDE SEQUENCE [LARGE SCALE GENOMIC DNA]</scope>
    <source>
        <strain evidence="13">CECT 8570</strain>
    </source>
</reference>
<evidence type="ECO:0000256" key="10">
    <source>
        <dbReference type="SAM" id="SignalP"/>
    </source>
</evidence>
<dbReference type="Proteomes" id="UP001595840">
    <property type="component" value="Unassembled WGS sequence"/>
</dbReference>
<keyword evidence="2 8" id="KW-0813">Transport</keyword>
<feature type="region of interest" description="Disordered" evidence="9">
    <location>
        <begin position="408"/>
        <end position="436"/>
    </location>
</feature>
<dbReference type="Gene3D" id="3.30.1370.130">
    <property type="match status" value="1"/>
</dbReference>
<comment type="subcellular location">
    <subcellularLocation>
        <location evidence="8">Cell outer membrane</location>
    </subcellularLocation>
    <subcellularLocation>
        <location evidence="1">Membrane</location>
    </subcellularLocation>
</comment>
<feature type="compositionally biased region" description="Low complexity" evidence="9">
    <location>
        <begin position="421"/>
        <end position="434"/>
    </location>
</feature>
<dbReference type="Pfam" id="PF07660">
    <property type="entry name" value="STN"/>
    <property type="match status" value="1"/>
</dbReference>
<evidence type="ECO:0000313" key="13">
    <source>
        <dbReference type="Proteomes" id="UP001595840"/>
    </source>
</evidence>
<dbReference type="Gene3D" id="2.60.40.3470">
    <property type="match status" value="1"/>
</dbReference>
<dbReference type="NCBIfam" id="TIGR02515">
    <property type="entry name" value="IV_pilus_PilQ"/>
    <property type="match status" value="1"/>
</dbReference>
<dbReference type="InterPro" id="IPR051808">
    <property type="entry name" value="Type_IV_pilus_biogenesis"/>
</dbReference>
<keyword evidence="6" id="KW-0998">Cell outer membrane</keyword>
<keyword evidence="5" id="KW-0472">Membrane</keyword>
<dbReference type="EMBL" id="JBHSCX010000005">
    <property type="protein sequence ID" value="MFC4362055.1"/>
    <property type="molecule type" value="Genomic_DNA"/>
</dbReference>
<feature type="signal peptide" evidence="10">
    <location>
        <begin position="1"/>
        <end position="30"/>
    </location>
</feature>
<dbReference type="Gene3D" id="3.30.1370.120">
    <property type="match status" value="1"/>
</dbReference>
<dbReference type="InterPro" id="IPR013355">
    <property type="entry name" value="Pilus_4_PilQ"/>
</dbReference>
<evidence type="ECO:0000256" key="3">
    <source>
        <dbReference type="ARBA" id="ARBA00022729"/>
    </source>
</evidence>
<evidence type="ECO:0000256" key="7">
    <source>
        <dbReference type="RuleBase" id="RU004003"/>
    </source>
</evidence>
<evidence type="ECO:0000313" key="12">
    <source>
        <dbReference type="EMBL" id="MFC4362055.1"/>
    </source>
</evidence>
<protein>
    <submittedName>
        <fullName evidence="12">Type IV pilus secretin PilQ</fullName>
    </submittedName>
</protein>
<dbReference type="Pfam" id="PF00263">
    <property type="entry name" value="Secretin"/>
    <property type="match status" value="1"/>
</dbReference>